<comment type="caution">
    <text evidence="2">The sequence shown here is derived from an EMBL/GenBank/DDBJ whole genome shotgun (WGS) entry which is preliminary data.</text>
</comment>
<proteinExistence type="predicted"/>
<evidence type="ECO:0000313" key="3">
    <source>
        <dbReference type="Proteomes" id="UP001161409"/>
    </source>
</evidence>
<reference evidence="2" key="1">
    <citation type="journal article" date="2014" name="Int. J. Syst. Evol. Microbiol.">
        <title>Complete genome of a new Firmicutes species belonging to the dominant human colonic microbiota ('Ruminococcus bicirculans') reveals two chromosomes and a selective capacity to utilize plant glucans.</title>
        <authorList>
            <consortium name="NISC Comparative Sequencing Program"/>
            <person name="Wegmann U."/>
            <person name="Louis P."/>
            <person name="Goesmann A."/>
            <person name="Henrissat B."/>
            <person name="Duncan S.H."/>
            <person name="Flint H.J."/>
        </authorList>
    </citation>
    <scope>NUCLEOTIDE SEQUENCE</scope>
    <source>
        <strain evidence="2">NBRC 103408</strain>
    </source>
</reference>
<evidence type="ECO:0000256" key="1">
    <source>
        <dbReference type="SAM" id="SignalP"/>
    </source>
</evidence>
<dbReference type="EMBL" id="BSNF01000010">
    <property type="protein sequence ID" value="GLQ07916.1"/>
    <property type="molecule type" value="Genomic_DNA"/>
</dbReference>
<dbReference type="InterPro" id="IPR011990">
    <property type="entry name" value="TPR-like_helical_dom_sf"/>
</dbReference>
<evidence type="ECO:0008006" key="4">
    <source>
        <dbReference type="Google" id="ProtNLM"/>
    </source>
</evidence>
<dbReference type="Proteomes" id="UP001161409">
    <property type="component" value="Unassembled WGS sequence"/>
</dbReference>
<dbReference type="Pfam" id="PF14559">
    <property type="entry name" value="TPR_19"/>
    <property type="match status" value="1"/>
</dbReference>
<organism evidence="2 3">
    <name type="scientific">Sneathiella chinensis</name>
    <dbReference type="NCBI Taxonomy" id="349750"/>
    <lineage>
        <taxon>Bacteria</taxon>
        <taxon>Pseudomonadati</taxon>
        <taxon>Pseudomonadota</taxon>
        <taxon>Alphaproteobacteria</taxon>
        <taxon>Sneathiellales</taxon>
        <taxon>Sneathiellaceae</taxon>
        <taxon>Sneathiella</taxon>
    </lineage>
</organism>
<evidence type="ECO:0000313" key="2">
    <source>
        <dbReference type="EMBL" id="GLQ07916.1"/>
    </source>
</evidence>
<feature type="signal peptide" evidence="1">
    <location>
        <begin position="1"/>
        <end position="36"/>
    </location>
</feature>
<feature type="chain" id="PRO_5045988832" description="Tetratricopeptide repeat protein" evidence="1">
    <location>
        <begin position="37"/>
        <end position="693"/>
    </location>
</feature>
<accession>A0ABQ5UBI2</accession>
<protein>
    <recommendedName>
        <fullName evidence="4">Tetratricopeptide repeat protein</fullName>
    </recommendedName>
</protein>
<dbReference type="NCBIfam" id="NF047558">
    <property type="entry name" value="TPR_END_plus"/>
    <property type="match status" value="1"/>
</dbReference>
<keyword evidence="3" id="KW-1185">Reference proteome</keyword>
<name>A0ABQ5UBI2_9PROT</name>
<gene>
    <name evidence="2" type="ORF">GCM10007924_31380</name>
</gene>
<dbReference type="SUPFAM" id="SSF48452">
    <property type="entry name" value="TPR-like"/>
    <property type="match status" value="1"/>
</dbReference>
<reference evidence="2" key="2">
    <citation type="submission" date="2023-01" db="EMBL/GenBank/DDBJ databases">
        <title>Draft genome sequence of Sneathiella chinensis strain NBRC 103408.</title>
        <authorList>
            <person name="Sun Q."/>
            <person name="Mori K."/>
        </authorList>
    </citation>
    <scope>NUCLEOTIDE SEQUENCE</scope>
    <source>
        <strain evidence="2">NBRC 103408</strain>
    </source>
</reference>
<dbReference type="RefSeq" id="WP_169561956.1">
    <property type="nucleotide sequence ID" value="NZ_BSNF01000010.1"/>
</dbReference>
<keyword evidence="1" id="KW-0732">Signal</keyword>
<sequence length="693" mass="76545">MAAGTGNKDKRFLSSFRIAPACLGVMLFVAPSLTSAAPPSQPQEDALFDLPAISAQLRKIVPLIRAGHHARAETALTHLLRRYPWHGESHYMLASLHARNGRMEDALAALEQAVAVGFPAGKLIPEDPAFAPLEKNERFQALLAATPSDKKAAARFSKPTDALPLAGGRAPVTAKNTYWDPRLGMLRTVFRQADKSGFPHEVRTDGSPVAQTLNTWFAEGRAAGNIGDLYDNRDRGHSTLSQKDFPQLSFLSHDPAIQQRNMDYGLNTSILFNAPTIGNSSTAVTGGSVWRSLPRLAYTTEGIPRLLNIQYLANHLYIYPAVQDYSRKYGDILTANTPYLLATEGKSGSDLPFLKAIVSILAAFQPAEKQELIRTARLIPAVQMIFRLGQRTVVGEQDYLTGKAHPPVFQAANLDVMKMILLANRLKARDVPHAVQLEVLSENRPAPGIDGFTTDLTEKLFDSHAAIGRVIRYTDRDKTLHVTARSPALPGGDAPYRYRWVVLQGNPNLIRITPEGEAGQSARITVSWQDSIRPASGPLDRSNRVDIGVFADNGKHISAPSFITFLYPPEQTRRYDESGNLVWLDHTEKGQAGAYADPRLFPRRNWQDRYRYDDQGRLLGWDRTTGGQTAAYTRFGTIVTEKDAAGRPTRSEKIGYLYTPGQGGRMNVQIKRLGEFVRHTYDSASDQLGTLVR</sequence>
<dbReference type="Gene3D" id="1.25.40.10">
    <property type="entry name" value="Tetratricopeptide repeat domain"/>
    <property type="match status" value="1"/>
</dbReference>